<organism evidence="2 3">
    <name type="scientific">Ascodesmis nigricans</name>
    <dbReference type="NCBI Taxonomy" id="341454"/>
    <lineage>
        <taxon>Eukaryota</taxon>
        <taxon>Fungi</taxon>
        <taxon>Dikarya</taxon>
        <taxon>Ascomycota</taxon>
        <taxon>Pezizomycotina</taxon>
        <taxon>Pezizomycetes</taxon>
        <taxon>Pezizales</taxon>
        <taxon>Ascodesmidaceae</taxon>
        <taxon>Ascodesmis</taxon>
    </lineage>
</organism>
<dbReference type="InParanoid" id="A0A4S2N5I4"/>
<keyword evidence="1" id="KW-0472">Membrane</keyword>
<sequence length="65" mass="7318">MSVLTLGSIGIAWDLVTVLGFVFELRWESSCGVGFGFGVWAVYCIVLHWFCTVSYRSYLDLTLEC</sequence>
<proteinExistence type="predicted"/>
<dbReference type="EMBL" id="ML220112">
    <property type="protein sequence ID" value="TGZ84542.1"/>
    <property type="molecule type" value="Genomic_DNA"/>
</dbReference>
<evidence type="ECO:0000256" key="1">
    <source>
        <dbReference type="SAM" id="Phobius"/>
    </source>
</evidence>
<keyword evidence="1" id="KW-0812">Transmembrane</keyword>
<evidence type="ECO:0000313" key="2">
    <source>
        <dbReference type="EMBL" id="TGZ84542.1"/>
    </source>
</evidence>
<accession>A0A4S2N5I4</accession>
<keyword evidence="3" id="KW-1185">Reference proteome</keyword>
<protein>
    <submittedName>
        <fullName evidence="2">Uncharacterized protein</fullName>
    </submittedName>
</protein>
<dbReference type="Proteomes" id="UP000298138">
    <property type="component" value="Unassembled WGS sequence"/>
</dbReference>
<gene>
    <name evidence="2" type="ORF">EX30DRAFT_2221</name>
</gene>
<keyword evidence="1" id="KW-1133">Transmembrane helix</keyword>
<reference evidence="2 3" key="1">
    <citation type="submission" date="2019-04" db="EMBL/GenBank/DDBJ databases">
        <title>Comparative genomics and transcriptomics to analyze fruiting body development in filamentous ascomycetes.</title>
        <authorList>
            <consortium name="DOE Joint Genome Institute"/>
            <person name="Lutkenhaus R."/>
            <person name="Traeger S."/>
            <person name="Breuer J."/>
            <person name="Kuo A."/>
            <person name="Lipzen A."/>
            <person name="Pangilinan J."/>
            <person name="Dilworth D."/>
            <person name="Sandor L."/>
            <person name="Poggeler S."/>
            <person name="Barry K."/>
            <person name="Grigoriev I.V."/>
            <person name="Nowrousian M."/>
        </authorList>
    </citation>
    <scope>NUCLEOTIDE SEQUENCE [LARGE SCALE GENOMIC DNA]</scope>
    <source>
        <strain evidence="2 3">CBS 389.68</strain>
    </source>
</reference>
<evidence type="ECO:0000313" key="3">
    <source>
        <dbReference type="Proteomes" id="UP000298138"/>
    </source>
</evidence>
<feature type="transmembrane region" description="Helical" evidence="1">
    <location>
        <begin position="32"/>
        <end position="50"/>
    </location>
</feature>
<name>A0A4S2N5I4_9PEZI</name>
<feature type="transmembrane region" description="Helical" evidence="1">
    <location>
        <begin position="6"/>
        <end position="25"/>
    </location>
</feature>
<dbReference type="AlphaFoldDB" id="A0A4S2N5I4"/>